<dbReference type="EMBL" id="JADQDK010000001">
    <property type="protein sequence ID" value="MBW0135576.1"/>
    <property type="molecule type" value="Genomic_DNA"/>
</dbReference>
<dbReference type="NCBIfam" id="TIGR00026">
    <property type="entry name" value="hi_GC_TIGR00026"/>
    <property type="match status" value="1"/>
</dbReference>
<dbReference type="Proteomes" id="UP000694287">
    <property type="component" value="Unassembled WGS sequence"/>
</dbReference>
<dbReference type="PANTHER" id="PTHR39428:SF3">
    <property type="entry name" value="DEAZAFLAVIN-DEPENDENT NITROREDUCTASE"/>
    <property type="match status" value="1"/>
</dbReference>
<name>A0ABS6UTJ6_9PSEU</name>
<protein>
    <submittedName>
        <fullName evidence="1">Nitroreductase family deazaflavin-dependent oxidoreductase</fullName>
    </submittedName>
</protein>
<proteinExistence type="predicted"/>
<dbReference type="RefSeq" id="WP_218604372.1">
    <property type="nucleotide sequence ID" value="NZ_JADQDJ010000215.1"/>
</dbReference>
<sequence length="143" mass="15842">MPADFLLKAMNTAHRTLLKVTGGRVGYDAMGMPVLELTTIGRRSGTPRSVMLTAPLHENGHPVIVASRGGDDTHPAWFLNLRDRPEVEVSIKGGPRTPMTARIVTAQERARMWPQIAGRYANYAGYQKRTDREIPLVVLEPRA</sequence>
<comment type="caution">
    <text evidence="1">The sequence shown here is derived from an EMBL/GenBank/DDBJ whole genome shotgun (WGS) entry which is preliminary data.</text>
</comment>
<keyword evidence="2" id="KW-1185">Reference proteome</keyword>
<reference evidence="1 2" key="1">
    <citation type="submission" date="2020-11" db="EMBL/GenBank/DDBJ databases">
        <title>Pseudonocardia abyssalis sp. nov. and Pseudonocardia oceani sp. nov., description and phylogenomic analysis of two novel actinomycetes isolated from the deep Southern Ocean.</title>
        <authorList>
            <person name="Parra J."/>
        </authorList>
    </citation>
    <scope>NUCLEOTIDE SEQUENCE [LARGE SCALE GENOMIC DNA]</scope>
    <source>
        <strain evidence="1 2">KRD-168</strain>
    </source>
</reference>
<dbReference type="PANTHER" id="PTHR39428">
    <property type="entry name" value="F420H(2)-DEPENDENT QUINONE REDUCTASE RV1261C"/>
    <property type="match status" value="1"/>
</dbReference>
<organism evidence="1 2">
    <name type="scientific">Pseudonocardia abyssalis</name>
    <dbReference type="NCBI Taxonomy" id="2792008"/>
    <lineage>
        <taxon>Bacteria</taxon>
        <taxon>Bacillati</taxon>
        <taxon>Actinomycetota</taxon>
        <taxon>Actinomycetes</taxon>
        <taxon>Pseudonocardiales</taxon>
        <taxon>Pseudonocardiaceae</taxon>
        <taxon>Pseudonocardia</taxon>
    </lineage>
</organism>
<accession>A0ABS6UTJ6</accession>
<dbReference type="Pfam" id="PF04075">
    <property type="entry name" value="F420H2_quin_red"/>
    <property type="match status" value="1"/>
</dbReference>
<gene>
    <name evidence="1" type="ORF">I4I81_15100</name>
</gene>
<evidence type="ECO:0000313" key="1">
    <source>
        <dbReference type="EMBL" id="MBW0135576.1"/>
    </source>
</evidence>
<evidence type="ECO:0000313" key="2">
    <source>
        <dbReference type="Proteomes" id="UP000694287"/>
    </source>
</evidence>
<dbReference type="InterPro" id="IPR004378">
    <property type="entry name" value="F420H2_quin_Rdtase"/>
</dbReference>